<sequence>MSNNTSTIFTDINSLSFDIKEKADMLHFFTYNDTSETDKVKTVLSTIEEDEVKVEYLRRCIKQRDEHPAMRKRKANERCSAVPKRKKFSVNSTIMPWERENVYYVNPINQSKELIDLIHKGEYVLLHGPRASGKSTRTLQIMDYLEEEGYVCIYVVFGDLTVDVDLFWEKVAGSLKRNLDIKCKEKFKLGKTEPFEIPAMKTLEDIMNVFALEAEIWRYLFEEPDRKVVLFFDEFDTLLSPNQKQVCDSFLTNLRIIKTSPHYAIKSVVGIGTFSILNLNTSNRSVSPFNVSDAFKNPNFTEDEVKLIYDEFINEYGLEIDDLIIKDIYVQTNGHSGLVNLCGRVIESCPNKLDYASWKLYEIEKLGDEISKYRTFKRMTDDLKIKDAMILSAVNLLRTRFLGTLNDVKITDNKELELVEFLISEGVLMETGPKTFKMFSPFVDSLIRRHVIADLFPLAPSIHVPKERGIIKTLEVVREAIRFFDKEIISRAYHNSFKTAHVYVEGILENLVPRESAYDVELNRILNNWLSREIGAEITSQWHLIHEKDNRCVHNYSDLVINIPHDQNDQLIVLELMATVTVSIANEHFARALAYAKELSANEVWVIHFTCEDKFNIHPYFPSEKLLKEGLRVIIFWHNSDFTDIRMCTSWWENGVKKEIINEKI</sequence>
<dbReference type="AlphaFoldDB" id="A0A2N1MAH7"/>
<dbReference type="SUPFAM" id="SSF52540">
    <property type="entry name" value="P-loop containing nucleoside triphosphate hydrolases"/>
    <property type="match status" value="1"/>
</dbReference>
<reference evidence="1 2" key="1">
    <citation type="submission" date="2016-04" db="EMBL/GenBank/DDBJ databases">
        <title>Genome analyses suggest a sexual origin of heterokaryosis in a supposedly ancient asexual fungus.</title>
        <authorList>
            <person name="Ropars J."/>
            <person name="Sedzielewska K."/>
            <person name="Noel J."/>
            <person name="Charron P."/>
            <person name="Farinelli L."/>
            <person name="Marton T."/>
            <person name="Kruger M."/>
            <person name="Pelin A."/>
            <person name="Brachmann A."/>
            <person name="Corradi N."/>
        </authorList>
    </citation>
    <scope>NUCLEOTIDE SEQUENCE [LARGE SCALE GENOMIC DNA]</scope>
    <source>
        <strain evidence="1 2">C2</strain>
    </source>
</reference>
<dbReference type="VEuPathDB" id="FungiDB:FUN_021008"/>
<dbReference type="PANTHER" id="PTHR34301">
    <property type="entry name" value="DNA-BINDING PROTEIN-RELATED"/>
    <property type="match status" value="1"/>
</dbReference>
<comment type="caution">
    <text evidence="1">The sequence shown here is derived from an EMBL/GenBank/DDBJ whole genome shotgun (WGS) entry which is preliminary data.</text>
</comment>
<evidence type="ECO:0000313" key="1">
    <source>
        <dbReference type="EMBL" id="PKK58632.1"/>
    </source>
</evidence>
<proteinExistence type="predicted"/>
<dbReference type="VEuPathDB" id="FungiDB:RhiirFUN_014989"/>
<reference evidence="1 2" key="2">
    <citation type="submission" date="2017-10" db="EMBL/GenBank/DDBJ databases">
        <title>Extensive intraspecific genome diversity in a model arbuscular mycorrhizal fungus.</title>
        <authorList>
            <person name="Chen E.C.H."/>
            <person name="Morin E."/>
            <person name="Baudet D."/>
            <person name="Noel J."/>
            <person name="Ndikumana S."/>
            <person name="Charron P."/>
            <person name="St-Onge C."/>
            <person name="Giorgi J."/>
            <person name="Grigoriev I.V."/>
            <person name="Roux C."/>
            <person name="Martin F.M."/>
            <person name="Corradi N."/>
        </authorList>
    </citation>
    <scope>NUCLEOTIDE SEQUENCE [LARGE SCALE GENOMIC DNA]</scope>
    <source>
        <strain evidence="1 2">C2</strain>
    </source>
</reference>
<evidence type="ECO:0000313" key="2">
    <source>
        <dbReference type="Proteomes" id="UP000233469"/>
    </source>
</evidence>
<name>A0A2N1MAH7_9GLOM</name>
<dbReference type="VEuPathDB" id="FungiDB:RhiirA1_538829"/>
<dbReference type="InterPro" id="IPR027417">
    <property type="entry name" value="P-loop_NTPase"/>
</dbReference>
<gene>
    <name evidence="1" type="ORF">RhiirC2_857694</name>
</gene>
<dbReference type="PANTHER" id="PTHR34301:SF8">
    <property type="entry name" value="ATPASE DOMAIN-CONTAINING PROTEIN"/>
    <property type="match status" value="1"/>
</dbReference>
<organism evidence="1 2">
    <name type="scientific">Rhizophagus irregularis</name>
    <dbReference type="NCBI Taxonomy" id="588596"/>
    <lineage>
        <taxon>Eukaryota</taxon>
        <taxon>Fungi</taxon>
        <taxon>Fungi incertae sedis</taxon>
        <taxon>Mucoromycota</taxon>
        <taxon>Glomeromycotina</taxon>
        <taxon>Glomeromycetes</taxon>
        <taxon>Glomerales</taxon>
        <taxon>Glomeraceae</taxon>
        <taxon>Rhizophagus</taxon>
    </lineage>
</organism>
<dbReference type="Proteomes" id="UP000233469">
    <property type="component" value="Unassembled WGS sequence"/>
</dbReference>
<dbReference type="EMBL" id="LLXL01003477">
    <property type="protein sequence ID" value="PKK58632.1"/>
    <property type="molecule type" value="Genomic_DNA"/>
</dbReference>
<dbReference type="Gene3D" id="3.40.50.300">
    <property type="entry name" value="P-loop containing nucleotide triphosphate hydrolases"/>
    <property type="match status" value="1"/>
</dbReference>
<protein>
    <submittedName>
        <fullName evidence="1">Uncharacterized protein</fullName>
    </submittedName>
</protein>
<accession>A0A2N1MAH7</accession>